<protein>
    <submittedName>
        <fullName evidence="3">Uncharacterized protein</fullName>
    </submittedName>
</protein>
<gene>
    <name evidence="3" type="ORF">P618_200781</name>
</gene>
<dbReference type="RefSeq" id="WP_021827102.1">
    <property type="nucleotide sequence ID" value="NZ_AWTR02000069.1"/>
</dbReference>
<organism evidence="3 4">
    <name type="scientific">Holospora obtusa F1</name>
    <dbReference type="NCBI Taxonomy" id="1399147"/>
    <lineage>
        <taxon>Bacteria</taxon>
        <taxon>Pseudomonadati</taxon>
        <taxon>Pseudomonadota</taxon>
        <taxon>Alphaproteobacteria</taxon>
        <taxon>Holosporales</taxon>
        <taxon>Holosporaceae</taxon>
        <taxon>Holospora</taxon>
    </lineage>
</organism>
<feature type="region of interest" description="Disordered" evidence="1">
    <location>
        <begin position="124"/>
        <end position="156"/>
    </location>
</feature>
<feature type="chain" id="PRO_5005716490" evidence="2">
    <location>
        <begin position="24"/>
        <end position="175"/>
    </location>
</feature>
<feature type="compositionally biased region" description="Polar residues" evidence="1">
    <location>
        <begin position="129"/>
        <end position="141"/>
    </location>
</feature>
<evidence type="ECO:0000313" key="4">
    <source>
        <dbReference type="Proteomes" id="UP000019112"/>
    </source>
</evidence>
<name>W6TTD7_HOLOB</name>
<proteinExistence type="predicted"/>
<dbReference type="Proteomes" id="UP000019112">
    <property type="component" value="Unassembled WGS sequence"/>
</dbReference>
<dbReference type="AlphaFoldDB" id="W6TTD7"/>
<accession>W6TTD7</accession>
<dbReference type="EMBL" id="AWTR02000069">
    <property type="protein sequence ID" value="ETZ07047.1"/>
    <property type="molecule type" value="Genomic_DNA"/>
</dbReference>
<evidence type="ECO:0000256" key="2">
    <source>
        <dbReference type="SAM" id="SignalP"/>
    </source>
</evidence>
<evidence type="ECO:0000313" key="3">
    <source>
        <dbReference type="EMBL" id="ETZ07047.1"/>
    </source>
</evidence>
<keyword evidence="4" id="KW-1185">Reference proteome</keyword>
<feature type="signal peptide" evidence="2">
    <location>
        <begin position="1"/>
        <end position="23"/>
    </location>
</feature>
<reference evidence="3 4" key="1">
    <citation type="journal article" date="2014" name="FEMS Microbiol. Lett.">
        <title>Draft genome sequences of three Holospora species (Holospora obtusa, Holospora undulata, and Holospora elegans), endonuclear symbiotic bacteria of the ciliate Paramecium caudatum.</title>
        <authorList>
            <person name="Dohra H."/>
            <person name="Tanaka K."/>
            <person name="Suzuki T."/>
            <person name="Fujishima M."/>
            <person name="Suzuki H."/>
        </authorList>
    </citation>
    <scope>NUCLEOTIDE SEQUENCE [LARGE SCALE GENOMIC DNA]</scope>
    <source>
        <strain evidence="3 4">F1</strain>
    </source>
</reference>
<sequence length="175" mass="18818">MNKKYFTTLFVYFAILSNNSAVALVKKNVLTSKNISSSTSLAAKTSSDSSKNFLDSHKNLLESRKNLLTSTKTSVSPAISAPTFRNLSGQTSLPLTSGTTVLQTNSLHTPLTATDQQTASVHPALPLPDQQTLPPSSQISSLHEGGNPNTEGAVCNKNTENFLRKLKSDLEKLKL</sequence>
<comment type="caution">
    <text evidence="3">The sequence shown here is derived from an EMBL/GenBank/DDBJ whole genome shotgun (WGS) entry which is preliminary data.</text>
</comment>
<keyword evidence="2" id="KW-0732">Signal</keyword>
<evidence type="ECO:0000256" key="1">
    <source>
        <dbReference type="SAM" id="MobiDB-lite"/>
    </source>
</evidence>